<feature type="transmembrane region" description="Helical" evidence="6">
    <location>
        <begin position="210"/>
        <end position="232"/>
    </location>
</feature>
<dbReference type="EMBL" id="PQWO01000020">
    <property type="protein sequence ID" value="PZD71228.1"/>
    <property type="molecule type" value="Genomic_DNA"/>
</dbReference>
<comment type="subcellular location">
    <subcellularLocation>
        <location evidence="1">Membrane</location>
        <topology evidence="1">Multi-pass membrane protein</topology>
    </subcellularLocation>
</comment>
<reference evidence="7 8" key="1">
    <citation type="journal article" date="2018" name="Sci. Rep.">
        <title>A novel species of the marine cyanobacterium Acaryochloris with a unique pigment content and lifestyle.</title>
        <authorList>
            <person name="Partensky F."/>
            <person name="Six C."/>
            <person name="Ratin M."/>
            <person name="Garczarek L."/>
            <person name="Vaulot D."/>
            <person name="Probert I."/>
            <person name="Calteau A."/>
            <person name="Gourvil P."/>
            <person name="Marie D."/>
            <person name="Grebert T."/>
            <person name="Bouchier C."/>
            <person name="Le Panse S."/>
            <person name="Gachenot M."/>
            <person name="Rodriguez F."/>
            <person name="Garrido J.L."/>
        </authorList>
    </citation>
    <scope>NUCLEOTIDE SEQUENCE [LARGE SCALE GENOMIC DNA]</scope>
    <source>
        <strain evidence="7 8">RCC1774</strain>
    </source>
</reference>
<keyword evidence="4 6" id="KW-1133">Transmembrane helix</keyword>
<dbReference type="Proteomes" id="UP000248857">
    <property type="component" value="Unassembled WGS sequence"/>
</dbReference>
<sequence>MLQPLQRVPLWLRAWLIFPLAFLNGWLALLLFGYFQPLSSLLVTALILAFLLNFPIKFLEQRGLARGWATALVLLSSLLLVSIAALTLVPLIIEQLSGLVNTFPDLVESGSGRLQTLQEWLATQQIPVDLSGTIDSGIAKLSDILQATSSGLLDFALSAISSLINILLLLVLTVFMVASGERAWNGLFSWLPTTWRLSLQTSIQQTFQTYFAAQALLAGILSLSQTIVFWILDVPYAVLFGVSIGVTTLIPLASAATIVAVSFILALKNLTLGLKVLVICIIVGQINDNVIAPRLVGRSIGLNPIWLLVALFIGNKFAGVLGLLIAVPIASVIKGMAEAMRSPTTEVIAAKEPHESLAVDNP</sequence>
<comment type="caution">
    <text evidence="7">The sequence shown here is derived from an EMBL/GenBank/DDBJ whole genome shotgun (WGS) entry which is preliminary data.</text>
</comment>
<keyword evidence="8" id="KW-1185">Reference proteome</keyword>
<feature type="transmembrane region" description="Helical" evidence="6">
    <location>
        <begin position="41"/>
        <end position="59"/>
    </location>
</feature>
<proteinExistence type="inferred from homology"/>
<organism evidence="7 8">
    <name type="scientific">Acaryochloris thomasi RCC1774</name>
    <dbReference type="NCBI Taxonomy" id="1764569"/>
    <lineage>
        <taxon>Bacteria</taxon>
        <taxon>Bacillati</taxon>
        <taxon>Cyanobacteriota</taxon>
        <taxon>Cyanophyceae</taxon>
        <taxon>Acaryochloridales</taxon>
        <taxon>Acaryochloridaceae</taxon>
        <taxon>Acaryochloris</taxon>
        <taxon>Acaryochloris thomasi</taxon>
    </lineage>
</organism>
<gene>
    <name evidence="7" type="ORF">C1752_07504</name>
</gene>
<feature type="transmembrane region" description="Helical" evidence="6">
    <location>
        <begin position="304"/>
        <end position="333"/>
    </location>
</feature>
<dbReference type="GO" id="GO:0016020">
    <property type="term" value="C:membrane"/>
    <property type="evidence" value="ECO:0007669"/>
    <property type="project" value="UniProtKB-SubCell"/>
</dbReference>
<evidence type="ECO:0000256" key="3">
    <source>
        <dbReference type="ARBA" id="ARBA00022692"/>
    </source>
</evidence>
<feature type="transmembrane region" description="Helical" evidence="6">
    <location>
        <begin position="272"/>
        <end position="292"/>
    </location>
</feature>
<evidence type="ECO:0008006" key="9">
    <source>
        <dbReference type="Google" id="ProtNLM"/>
    </source>
</evidence>
<feature type="transmembrane region" description="Helical" evidence="6">
    <location>
        <begin position="155"/>
        <end position="178"/>
    </location>
</feature>
<keyword evidence="5 6" id="KW-0472">Membrane</keyword>
<dbReference type="AlphaFoldDB" id="A0A2W1JB91"/>
<dbReference type="Pfam" id="PF01594">
    <property type="entry name" value="AI-2E_transport"/>
    <property type="match status" value="1"/>
</dbReference>
<feature type="transmembrane region" description="Helical" evidence="6">
    <location>
        <begin position="12"/>
        <end position="35"/>
    </location>
</feature>
<accession>A0A2W1JB91</accession>
<feature type="transmembrane region" description="Helical" evidence="6">
    <location>
        <begin position="71"/>
        <end position="93"/>
    </location>
</feature>
<evidence type="ECO:0000313" key="8">
    <source>
        <dbReference type="Proteomes" id="UP000248857"/>
    </source>
</evidence>
<evidence type="ECO:0000313" key="7">
    <source>
        <dbReference type="EMBL" id="PZD71228.1"/>
    </source>
</evidence>
<name>A0A2W1JB91_9CYAN</name>
<comment type="similarity">
    <text evidence="2">Belongs to the autoinducer-2 exporter (AI-2E) (TC 2.A.86) family.</text>
</comment>
<dbReference type="GO" id="GO:0055085">
    <property type="term" value="P:transmembrane transport"/>
    <property type="evidence" value="ECO:0007669"/>
    <property type="project" value="TreeGrafter"/>
</dbReference>
<keyword evidence="3 6" id="KW-0812">Transmembrane</keyword>
<evidence type="ECO:0000256" key="5">
    <source>
        <dbReference type="ARBA" id="ARBA00023136"/>
    </source>
</evidence>
<dbReference type="RefSeq" id="WP_110988299.1">
    <property type="nucleotide sequence ID" value="NZ_CAWNWM010000020.1"/>
</dbReference>
<dbReference type="OrthoDB" id="505911at2"/>
<dbReference type="PANTHER" id="PTHR21716:SF66">
    <property type="entry name" value="TRANSPORT PROTEIN SLL0063-RELATED"/>
    <property type="match status" value="1"/>
</dbReference>
<evidence type="ECO:0000256" key="1">
    <source>
        <dbReference type="ARBA" id="ARBA00004141"/>
    </source>
</evidence>
<feature type="transmembrane region" description="Helical" evidence="6">
    <location>
        <begin position="238"/>
        <end position="265"/>
    </location>
</feature>
<evidence type="ECO:0000256" key="2">
    <source>
        <dbReference type="ARBA" id="ARBA00009773"/>
    </source>
</evidence>
<dbReference type="InterPro" id="IPR002549">
    <property type="entry name" value="AI-2E-like"/>
</dbReference>
<protein>
    <recommendedName>
        <fullName evidence="9">AI-2E family transporter</fullName>
    </recommendedName>
</protein>
<evidence type="ECO:0000256" key="6">
    <source>
        <dbReference type="SAM" id="Phobius"/>
    </source>
</evidence>
<evidence type="ECO:0000256" key="4">
    <source>
        <dbReference type="ARBA" id="ARBA00022989"/>
    </source>
</evidence>
<dbReference type="PANTHER" id="PTHR21716">
    <property type="entry name" value="TRANSMEMBRANE PROTEIN"/>
    <property type="match status" value="1"/>
</dbReference>